<sequence>MEVVEMASTTWDGRKMVEEDNGWMCSGRCCGRWMCSQRKVHAMTVMGAVRYGYGSEGDEGDAWAGGGAFWICTRMKGERWSALLGLWGHQRWWLGHNEMESFIMVKVVYSPWMMETAGVERSDLRVALRASRKRCTG</sequence>
<reference evidence="1 2" key="1">
    <citation type="journal article" date="2022" name="Hortic Res">
        <title>A haplotype resolved chromosomal level avocado genome allows analysis of novel avocado genes.</title>
        <authorList>
            <person name="Nath O."/>
            <person name="Fletcher S.J."/>
            <person name="Hayward A."/>
            <person name="Shaw L.M."/>
            <person name="Masouleh A.K."/>
            <person name="Furtado A."/>
            <person name="Henry R.J."/>
            <person name="Mitter N."/>
        </authorList>
    </citation>
    <scope>NUCLEOTIDE SEQUENCE [LARGE SCALE GENOMIC DNA]</scope>
    <source>
        <strain evidence="2">cv. Hass</strain>
    </source>
</reference>
<accession>A0ACC2KMA5</accession>
<evidence type="ECO:0000313" key="2">
    <source>
        <dbReference type="Proteomes" id="UP001234297"/>
    </source>
</evidence>
<keyword evidence="2" id="KW-1185">Reference proteome</keyword>
<dbReference type="Proteomes" id="UP001234297">
    <property type="component" value="Chromosome 10"/>
</dbReference>
<comment type="caution">
    <text evidence="1">The sequence shown here is derived from an EMBL/GenBank/DDBJ whole genome shotgun (WGS) entry which is preliminary data.</text>
</comment>
<dbReference type="EMBL" id="CM056818">
    <property type="protein sequence ID" value="KAJ8622275.1"/>
    <property type="molecule type" value="Genomic_DNA"/>
</dbReference>
<name>A0ACC2KMA5_PERAE</name>
<gene>
    <name evidence="1" type="ORF">MRB53_030804</name>
</gene>
<organism evidence="1 2">
    <name type="scientific">Persea americana</name>
    <name type="common">Avocado</name>
    <dbReference type="NCBI Taxonomy" id="3435"/>
    <lineage>
        <taxon>Eukaryota</taxon>
        <taxon>Viridiplantae</taxon>
        <taxon>Streptophyta</taxon>
        <taxon>Embryophyta</taxon>
        <taxon>Tracheophyta</taxon>
        <taxon>Spermatophyta</taxon>
        <taxon>Magnoliopsida</taxon>
        <taxon>Magnoliidae</taxon>
        <taxon>Laurales</taxon>
        <taxon>Lauraceae</taxon>
        <taxon>Persea</taxon>
    </lineage>
</organism>
<proteinExistence type="predicted"/>
<protein>
    <submittedName>
        <fullName evidence="1">Uncharacterized protein</fullName>
    </submittedName>
</protein>
<evidence type="ECO:0000313" key="1">
    <source>
        <dbReference type="EMBL" id="KAJ8622275.1"/>
    </source>
</evidence>